<sequence length="333" mass="37550">MVIIKSDAKADIFLINNQTTFQDVTTQTIDDITSQNPVTTTSSPSTISKWEQLIPALQLLKGNTKIKKDKLHNVIKLIKQVLSEEMENKEDSTIVYDEATDTEVIDNVEEREKDDPLSIPIIDFENIVDDRLKDIKEIIDDRNYMLDEPKYVCKKDVGEEKNKTADVSNVLNKISTALNKLKEQNHPEPVMETPNLIPIFRSKENPNNLNSLQHSNSRQSEMNPISNFPAFTIPCQKASDILAETATFPLPKDVLCDDPSVNLKAMAKKTKLNLDNLPFQNIVPDSVSCVDSDDSLAVLFKPKSISLMQVYGNLLKKITITVLVPYYVSKLPF</sequence>
<organism evidence="1 2">
    <name type="scientific">Spodoptera exigua</name>
    <name type="common">Beet armyworm</name>
    <name type="synonym">Noctua fulgens</name>
    <dbReference type="NCBI Taxonomy" id="7107"/>
    <lineage>
        <taxon>Eukaryota</taxon>
        <taxon>Metazoa</taxon>
        <taxon>Ecdysozoa</taxon>
        <taxon>Arthropoda</taxon>
        <taxon>Hexapoda</taxon>
        <taxon>Insecta</taxon>
        <taxon>Pterygota</taxon>
        <taxon>Neoptera</taxon>
        <taxon>Endopterygota</taxon>
        <taxon>Lepidoptera</taxon>
        <taxon>Glossata</taxon>
        <taxon>Ditrysia</taxon>
        <taxon>Noctuoidea</taxon>
        <taxon>Noctuidae</taxon>
        <taxon>Amphipyrinae</taxon>
        <taxon>Spodoptera</taxon>
    </lineage>
</organism>
<accession>A0A922SNM7</accession>
<evidence type="ECO:0000313" key="1">
    <source>
        <dbReference type="EMBL" id="KAH9644345.1"/>
    </source>
</evidence>
<reference evidence="1" key="1">
    <citation type="journal article" date="2021" name="G3 (Bethesda)">
        <title>Genome and transcriptome analysis of the beet armyworm Spodoptera exigua reveals targets for pest control. .</title>
        <authorList>
            <person name="Simon S."/>
            <person name="Breeschoten T."/>
            <person name="Jansen H.J."/>
            <person name="Dirks R.P."/>
            <person name="Schranz M.E."/>
            <person name="Ros V.I.D."/>
        </authorList>
    </citation>
    <scope>NUCLEOTIDE SEQUENCE</scope>
    <source>
        <strain evidence="1">TB_SE_WUR_2020</strain>
    </source>
</reference>
<name>A0A922SNM7_SPOEX</name>
<comment type="caution">
    <text evidence="1">The sequence shown here is derived from an EMBL/GenBank/DDBJ whole genome shotgun (WGS) entry which is preliminary data.</text>
</comment>
<dbReference type="EMBL" id="JACEFF010000089">
    <property type="protein sequence ID" value="KAH9644345.1"/>
    <property type="molecule type" value="Genomic_DNA"/>
</dbReference>
<dbReference type="Proteomes" id="UP000814243">
    <property type="component" value="Unassembled WGS sequence"/>
</dbReference>
<evidence type="ECO:0000313" key="2">
    <source>
        <dbReference type="Proteomes" id="UP000814243"/>
    </source>
</evidence>
<dbReference type="AlphaFoldDB" id="A0A922SNM7"/>
<proteinExistence type="predicted"/>
<protein>
    <submittedName>
        <fullName evidence="1">Uncharacterized protein</fullName>
    </submittedName>
</protein>
<gene>
    <name evidence="1" type="ORF">HF086_003130</name>
</gene>